<dbReference type="EMBL" id="WHWB01032781">
    <property type="protein sequence ID" value="KAJ7423710.1"/>
    <property type="molecule type" value="Genomic_DNA"/>
</dbReference>
<dbReference type="PROSITE" id="PS50835">
    <property type="entry name" value="IG_LIKE"/>
    <property type="match status" value="3"/>
</dbReference>
<keyword evidence="4" id="KW-0472">Membrane</keyword>
<proteinExistence type="predicted"/>
<feature type="compositionally biased region" description="Basic and acidic residues" evidence="3">
    <location>
        <begin position="491"/>
        <end position="506"/>
    </location>
</feature>
<dbReference type="InterPro" id="IPR051147">
    <property type="entry name" value="CFAP_domain-containing"/>
</dbReference>
<feature type="domain" description="Ig-like" evidence="6">
    <location>
        <begin position="211"/>
        <end position="292"/>
    </location>
</feature>
<accession>A0ABQ9DPW4</accession>
<keyword evidence="1 2" id="KW-0175">Coiled coil</keyword>
<dbReference type="SUPFAM" id="SSF48726">
    <property type="entry name" value="Immunoglobulin"/>
    <property type="match status" value="3"/>
</dbReference>
<evidence type="ECO:0000256" key="4">
    <source>
        <dbReference type="SAM" id="Phobius"/>
    </source>
</evidence>
<evidence type="ECO:0000259" key="6">
    <source>
        <dbReference type="PROSITE" id="PS50835"/>
    </source>
</evidence>
<dbReference type="InterPro" id="IPR025252">
    <property type="entry name" value="DUF4200"/>
</dbReference>
<evidence type="ECO:0000256" key="1">
    <source>
        <dbReference type="ARBA" id="ARBA00023054"/>
    </source>
</evidence>
<dbReference type="InterPro" id="IPR007110">
    <property type="entry name" value="Ig-like_dom"/>
</dbReference>
<feature type="chain" id="PRO_5045042602" description="Ig-like domain-containing protein" evidence="5">
    <location>
        <begin position="28"/>
        <end position="753"/>
    </location>
</feature>
<evidence type="ECO:0000313" key="7">
    <source>
        <dbReference type="EMBL" id="KAJ7423710.1"/>
    </source>
</evidence>
<keyword evidence="4" id="KW-1133">Transmembrane helix</keyword>
<dbReference type="Proteomes" id="UP001145742">
    <property type="component" value="Unassembled WGS sequence"/>
</dbReference>
<sequence>MQLPGGTPPARFFLALCVWRLVPRREAAGTDEVVFGQVGGSILLLCRNVSKEATEVVWFQGDPRAAFPPDVRFSLVNNSSLSITELRVQDQGNYTCREVLNETDHEHRVQLLVANPPQSTPKCWAETSSSGLMLQLFCSWPGGYPHPTLHWREEGHDLENSSWVISSTSSSDTHVETLNSSHFSHRKVFKCVGSHVVKQEQSVCTVELKSPSLESEPPKTCFVGDNVTLTCRVTESTPAARLTWLRDITQPEVEIQPGGRFLIAQEGNVSRLTIQNCSQGTDGGCYVCKAQNPVGLRELFVCLTVKQPVNIVGIVGAVVVLSLLVILTITGVILYYNPLLCLRGAAFRNPDLGDVLVLVDSEDDEEGKGDEEATSSCTKHEAMALVDGNSAQAAYLNCLTEGDDGELHGGVSLEELLHRPRGKEEPPAKMDSDLEEHLRAAFRDKLRLLRLVPQDFRQRMERLAQRRERLARREEEHRDVVRKFNASQKSAAERRERALRRAGEERARAEARRAEAARLQRELAGLQQHRERLARRLRSLRPFGDYLRDVLASTGQVSVGSCGATLRVPKLLVRRQPCPEQQQLSQPLSPPLAAQFQDVLAMLMHFGVLAEARAALAQEAEAGQERLAQGRARLQQYQEEASTELQGTNNELAQLRTHLEAAHQDVLQWESCWAHAQSTATQKTLLLGQIKLAVLNLFQLSTARLRIPMDVAMEDTEAQLDMLLLCMRGLTDICATRTHPPRHKGARLSWGQE</sequence>
<dbReference type="InterPro" id="IPR003598">
    <property type="entry name" value="Ig_sub2"/>
</dbReference>
<feature type="transmembrane region" description="Helical" evidence="4">
    <location>
        <begin position="311"/>
        <end position="336"/>
    </location>
</feature>
<feature type="signal peptide" evidence="5">
    <location>
        <begin position="1"/>
        <end position="27"/>
    </location>
</feature>
<keyword evidence="8" id="KW-1185">Reference proteome</keyword>
<feature type="domain" description="Ig-like" evidence="6">
    <location>
        <begin position="23"/>
        <end position="97"/>
    </location>
</feature>
<dbReference type="Gene3D" id="2.60.40.10">
    <property type="entry name" value="Immunoglobulins"/>
    <property type="match status" value="3"/>
</dbReference>
<dbReference type="InterPro" id="IPR013098">
    <property type="entry name" value="Ig_I-set"/>
</dbReference>
<comment type="caution">
    <text evidence="7">The sequence shown here is derived from an EMBL/GenBank/DDBJ whole genome shotgun (WGS) entry which is preliminary data.</text>
</comment>
<dbReference type="PANTHER" id="PTHR21683">
    <property type="entry name" value="COILED-COIL DOMAIN-CONTAINING PROTEIN 42 LIKE-2-LIKE-RELATED"/>
    <property type="match status" value="1"/>
</dbReference>
<dbReference type="Pfam" id="PF13863">
    <property type="entry name" value="DUF4200"/>
    <property type="match status" value="1"/>
</dbReference>
<organism evidence="7 8">
    <name type="scientific">Willisornis vidua</name>
    <name type="common">Xingu scale-backed antbird</name>
    <dbReference type="NCBI Taxonomy" id="1566151"/>
    <lineage>
        <taxon>Eukaryota</taxon>
        <taxon>Metazoa</taxon>
        <taxon>Chordata</taxon>
        <taxon>Craniata</taxon>
        <taxon>Vertebrata</taxon>
        <taxon>Euteleostomi</taxon>
        <taxon>Archelosauria</taxon>
        <taxon>Archosauria</taxon>
        <taxon>Dinosauria</taxon>
        <taxon>Saurischia</taxon>
        <taxon>Theropoda</taxon>
        <taxon>Coelurosauria</taxon>
        <taxon>Aves</taxon>
        <taxon>Neognathae</taxon>
        <taxon>Neoaves</taxon>
        <taxon>Telluraves</taxon>
        <taxon>Australaves</taxon>
        <taxon>Passeriformes</taxon>
        <taxon>Thamnophilidae</taxon>
        <taxon>Willisornis</taxon>
    </lineage>
</organism>
<dbReference type="SMART" id="SM00409">
    <property type="entry name" value="IG"/>
    <property type="match status" value="2"/>
</dbReference>
<dbReference type="CDD" id="cd00096">
    <property type="entry name" value="Ig"/>
    <property type="match status" value="2"/>
</dbReference>
<dbReference type="InterPro" id="IPR003599">
    <property type="entry name" value="Ig_sub"/>
</dbReference>
<dbReference type="Pfam" id="PF07679">
    <property type="entry name" value="I-set"/>
    <property type="match status" value="2"/>
</dbReference>
<feature type="region of interest" description="Disordered" evidence="3">
    <location>
        <begin position="486"/>
        <end position="506"/>
    </location>
</feature>
<feature type="domain" description="Ig-like" evidence="6">
    <location>
        <begin position="117"/>
        <end position="204"/>
    </location>
</feature>
<dbReference type="PANTHER" id="PTHR21683:SF9">
    <property type="entry name" value="CILIA- AND FLAGELLA-ASSOCIATED PROTEIN 73"/>
    <property type="match status" value="1"/>
</dbReference>
<evidence type="ECO:0000256" key="3">
    <source>
        <dbReference type="SAM" id="MobiDB-lite"/>
    </source>
</evidence>
<feature type="coiled-coil region" evidence="2">
    <location>
        <begin position="620"/>
        <end position="665"/>
    </location>
</feature>
<evidence type="ECO:0000256" key="2">
    <source>
        <dbReference type="SAM" id="Coils"/>
    </source>
</evidence>
<dbReference type="InterPro" id="IPR036179">
    <property type="entry name" value="Ig-like_dom_sf"/>
</dbReference>
<name>A0ABQ9DPW4_9PASS</name>
<keyword evidence="5" id="KW-0732">Signal</keyword>
<protein>
    <recommendedName>
        <fullName evidence="6">Ig-like domain-containing protein</fullName>
    </recommendedName>
</protein>
<reference evidence="7" key="1">
    <citation type="submission" date="2019-10" db="EMBL/GenBank/DDBJ databases">
        <authorList>
            <person name="Soares A.E.R."/>
            <person name="Aleixo A."/>
            <person name="Schneider P."/>
            <person name="Miyaki C.Y."/>
            <person name="Schneider M.P."/>
            <person name="Mello C."/>
            <person name="Vasconcelos A.T.R."/>
        </authorList>
    </citation>
    <scope>NUCLEOTIDE SEQUENCE</scope>
    <source>
        <tissue evidence="7">Muscle</tissue>
    </source>
</reference>
<evidence type="ECO:0000313" key="8">
    <source>
        <dbReference type="Proteomes" id="UP001145742"/>
    </source>
</evidence>
<dbReference type="InterPro" id="IPR013783">
    <property type="entry name" value="Ig-like_fold"/>
</dbReference>
<gene>
    <name evidence="7" type="ORF">WISP_32052</name>
</gene>
<keyword evidence="4" id="KW-0812">Transmembrane</keyword>
<evidence type="ECO:0000256" key="5">
    <source>
        <dbReference type="SAM" id="SignalP"/>
    </source>
</evidence>
<dbReference type="SMART" id="SM00408">
    <property type="entry name" value="IGc2"/>
    <property type="match status" value="2"/>
</dbReference>